<dbReference type="GO" id="GO:0004908">
    <property type="term" value="F:interleukin-1 receptor activity"/>
    <property type="evidence" value="ECO:0007669"/>
    <property type="project" value="InterPro"/>
</dbReference>
<dbReference type="PANTHER" id="PTHR11890">
    <property type="entry name" value="INTERLEUKIN-1 RECEPTOR FAMILY MEMBER"/>
    <property type="match status" value="1"/>
</dbReference>
<evidence type="ECO:0000256" key="9">
    <source>
        <dbReference type="SAM" id="Phobius"/>
    </source>
</evidence>
<feature type="domain" description="Ig-like" evidence="12">
    <location>
        <begin position="14"/>
        <end position="105"/>
    </location>
</feature>
<dbReference type="AlphaFoldDB" id="A0A3P9MJF3"/>
<dbReference type="InterPro" id="IPR000157">
    <property type="entry name" value="TIR_dom"/>
</dbReference>
<evidence type="ECO:0000256" key="10">
    <source>
        <dbReference type="SAM" id="SignalP"/>
    </source>
</evidence>
<dbReference type="PANTHER" id="PTHR11890:SF26">
    <property type="entry name" value="INTERLEUKIN-1 RECEPTOR TYPE 1"/>
    <property type="match status" value="1"/>
</dbReference>
<evidence type="ECO:0000256" key="4">
    <source>
        <dbReference type="ARBA" id="ARBA00022801"/>
    </source>
</evidence>
<evidence type="ECO:0000256" key="7">
    <source>
        <dbReference type="ARBA" id="ARBA00023180"/>
    </source>
</evidence>
<evidence type="ECO:0000256" key="6">
    <source>
        <dbReference type="ARBA" id="ARBA00023157"/>
    </source>
</evidence>
<dbReference type="InterPro" id="IPR003598">
    <property type="entry name" value="Ig_sub2"/>
</dbReference>
<dbReference type="Gene3D" id="3.40.50.10140">
    <property type="entry name" value="Toll/interleukin-1 receptor homology (TIR) domain"/>
    <property type="match status" value="1"/>
</dbReference>
<comment type="similarity">
    <text evidence="1">Belongs to the interleukin-1 receptor family.</text>
</comment>
<reference evidence="13" key="3">
    <citation type="submission" date="2025-08" db="UniProtKB">
        <authorList>
            <consortium name="Ensembl"/>
        </authorList>
    </citation>
    <scope>IDENTIFICATION</scope>
    <source>
        <strain evidence="13">HNI</strain>
    </source>
</reference>
<feature type="signal peptide" evidence="10">
    <location>
        <begin position="1"/>
        <end position="18"/>
    </location>
</feature>
<dbReference type="SUPFAM" id="SSF48726">
    <property type="entry name" value="Immunoglobulin"/>
    <property type="match status" value="2"/>
</dbReference>
<reference evidence="13" key="4">
    <citation type="submission" date="2025-09" db="UniProtKB">
        <authorList>
            <consortium name="Ensembl"/>
        </authorList>
    </citation>
    <scope>IDENTIFICATION</scope>
    <source>
        <strain evidence="13">HNI</strain>
    </source>
</reference>
<dbReference type="InterPro" id="IPR013783">
    <property type="entry name" value="Ig-like_fold"/>
</dbReference>
<keyword evidence="3" id="KW-0677">Repeat</keyword>
<dbReference type="PROSITE" id="PS50104">
    <property type="entry name" value="TIR"/>
    <property type="match status" value="1"/>
</dbReference>
<evidence type="ECO:0000259" key="11">
    <source>
        <dbReference type="PROSITE" id="PS50104"/>
    </source>
</evidence>
<evidence type="ECO:0000313" key="14">
    <source>
        <dbReference type="Proteomes" id="UP000265180"/>
    </source>
</evidence>
<dbReference type="InterPro" id="IPR015621">
    <property type="entry name" value="IL-1_rcpt_fam"/>
</dbReference>
<feature type="domain" description="TIR" evidence="11">
    <location>
        <begin position="371"/>
        <end position="536"/>
    </location>
</feature>
<reference evidence="13 14" key="2">
    <citation type="submission" date="2017-04" db="EMBL/GenBank/DDBJ databases">
        <title>CpG methylation of centromeres and impact of large insertions on vertebrate speciation.</title>
        <authorList>
            <person name="Ichikawa K."/>
            <person name="Yoshimura J."/>
            <person name="Morishita S."/>
        </authorList>
    </citation>
    <scope>NUCLEOTIDE SEQUENCE</scope>
    <source>
        <strain evidence="13 14">HNI</strain>
    </source>
</reference>
<dbReference type="Pfam" id="PF00047">
    <property type="entry name" value="ig"/>
    <property type="match status" value="1"/>
</dbReference>
<evidence type="ECO:0000256" key="1">
    <source>
        <dbReference type="ARBA" id="ARBA00009752"/>
    </source>
</evidence>
<dbReference type="InterPro" id="IPR036179">
    <property type="entry name" value="Ig-like_dom_sf"/>
</dbReference>
<organism evidence="13 14">
    <name type="scientific">Oryzias latipes</name>
    <name type="common">Japanese rice fish</name>
    <name type="synonym">Japanese killifish</name>
    <dbReference type="NCBI Taxonomy" id="8090"/>
    <lineage>
        <taxon>Eukaryota</taxon>
        <taxon>Metazoa</taxon>
        <taxon>Chordata</taxon>
        <taxon>Craniata</taxon>
        <taxon>Vertebrata</taxon>
        <taxon>Euteleostomi</taxon>
        <taxon>Actinopterygii</taxon>
        <taxon>Neopterygii</taxon>
        <taxon>Teleostei</taxon>
        <taxon>Neoteleostei</taxon>
        <taxon>Acanthomorphata</taxon>
        <taxon>Ovalentaria</taxon>
        <taxon>Atherinomorphae</taxon>
        <taxon>Beloniformes</taxon>
        <taxon>Adrianichthyidae</taxon>
        <taxon>Oryziinae</taxon>
        <taxon>Oryzias</taxon>
    </lineage>
</organism>
<keyword evidence="4" id="KW-0378">Hydrolase</keyword>
<evidence type="ECO:0000256" key="8">
    <source>
        <dbReference type="ARBA" id="ARBA00023319"/>
    </source>
</evidence>
<dbReference type="InterPro" id="IPR013151">
    <property type="entry name" value="Immunoglobulin_dom"/>
</dbReference>
<dbReference type="SUPFAM" id="SSF52200">
    <property type="entry name" value="Toll/Interleukin receptor TIR domain"/>
    <property type="match status" value="1"/>
</dbReference>
<evidence type="ECO:0000256" key="5">
    <source>
        <dbReference type="ARBA" id="ARBA00023027"/>
    </source>
</evidence>
<dbReference type="SMART" id="SM00409">
    <property type="entry name" value="IG"/>
    <property type="match status" value="3"/>
</dbReference>
<dbReference type="InterPro" id="IPR003599">
    <property type="entry name" value="Ig_sub"/>
</dbReference>
<feature type="chain" id="PRO_5018149736" evidence="10">
    <location>
        <begin position="19"/>
        <end position="548"/>
    </location>
</feature>
<proteinExistence type="inferred from homology"/>
<keyword evidence="9" id="KW-0812">Transmembrane</keyword>
<dbReference type="Ensembl" id="ENSORLT00020026693.1">
    <property type="protein sequence ID" value="ENSORLP00020033122.1"/>
    <property type="gene ID" value="ENSORLG00020018972.1"/>
</dbReference>
<keyword evidence="9" id="KW-1133">Transmembrane helix</keyword>
<dbReference type="PROSITE" id="PS50835">
    <property type="entry name" value="IG_LIKE"/>
    <property type="match status" value="2"/>
</dbReference>
<dbReference type="InterPro" id="IPR004074">
    <property type="entry name" value="IL-1_rcpt_I/II-typ"/>
</dbReference>
<protein>
    <submittedName>
        <fullName evidence="13">Uncharacterized protein</fullName>
    </submittedName>
</protein>
<keyword evidence="8" id="KW-0393">Immunoglobulin domain</keyword>
<dbReference type="InterPro" id="IPR007110">
    <property type="entry name" value="Ig-like_dom"/>
</dbReference>
<dbReference type="InterPro" id="IPR035897">
    <property type="entry name" value="Toll_tir_struct_dom_sf"/>
</dbReference>
<name>A0A3P9MJF3_ORYLA</name>
<evidence type="ECO:0000256" key="3">
    <source>
        <dbReference type="ARBA" id="ARBA00022737"/>
    </source>
</evidence>
<dbReference type="GO" id="GO:0016787">
    <property type="term" value="F:hydrolase activity"/>
    <property type="evidence" value="ECO:0007669"/>
    <property type="project" value="UniProtKB-KW"/>
</dbReference>
<sequence length="548" mass="62084">MAAARLCLLAALLPLAVTLDNYHKEEADTYHVSVGHLFLLSCSFVDAGANVTWERGGGSNTSLPAGVEVRDGLLWFLPVEKSHEGEYNCKRSNKLDSAKRKFRLSLSSGQCPDPREILSFPMGSSEGLPCKQTEIFRLNATKRVRWMKECHPMQQNEEQVIVSENGFMRFNAPSLEDSGNYTCLIDVSLDGKTYTAARSIQLTVKNEPPDFFQEIHILKPQKAKIPVQVGMRAELQCLASIGPSEDSEILMFWTINTTLTEDHEELSESWKFISNSGVVYAQSTLSISKVLPHFLNVPIKCHITSPVESEFGLAWLIEANHSALYTYVAICIAASLIILLLPAVFFFKIYLILGYRTLTTNFYKKVVSDGKLYDAYVSFLQPKSLSVAQEAEFALQILPEELERQQGYSLYIRGRDDSPGEAIHDAITATLRQSRRLIIILSSNNKSHEPSCLCENQKQLLYEWTLGLHDALMLNDPKVILVEMDGPVDYRLLPESLQYVKRQQGALKWRKAFMKKNTLSSWLSNRHFWKNLKYHMPSVPARRRRPVV</sequence>
<reference key="1">
    <citation type="journal article" date="2007" name="Nature">
        <title>The medaka draft genome and insights into vertebrate genome evolution.</title>
        <authorList>
            <person name="Kasahara M."/>
            <person name="Naruse K."/>
            <person name="Sasaki S."/>
            <person name="Nakatani Y."/>
            <person name="Qu W."/>
            <person name="Ahsan B."/>
            <person name="Yamada T."/>
            <person name="Nagayasu Y."/>
            <person name="Doi K."/>
            <person name="Kasai Y."/>
            <person name="Jindo T."/>
            <person name="Kobayashi D."/>
            <person name="Shimada A."/>
            <person name="Toyoda A."/>
            <person name="Kuroki Y."/>
            <person name="Fujiyama A."/>
            <person name="Sasaki T."/>
            <person name="Shimizu A."/>
            <person name="Asakawa S."/>
            <person name="Shimizu N."/>
            <person name="Hashimoto S."/>
            <person name="Yang J."/>
            <person name="Lee Y."/>
            <person name="Matsushima K."/>
            <person name="Sugano S."/>
            <person name="Sakaizumi M."/>
            <person name="Narita T."/>
            <person name="Ohishi K."/>
            <person name="Haga S."/>
            <person name="Ohta F."/>
            <person name="Nomoto H."/>
            <person name="Nogata K."/>
            <person name="Morishita T."/>
            <person name="Endo T."/>
            <person name="Shin-I T."/>
            <person name="Takeda H."/>
            <person name="Morishita S."/>
            <person name="Kohara Y."/>
        </authorList>
    </citation>
    <scope>NUCLEOTIDE SEQUENCE [LARGE SCALE GENOMIC DNA]</scope>
    <source>
        <strain>Hd-rR</strain>
    </source>
</reference>
<dbReference type="SMART" id="SM00255">
    <property type="entry name" value="TIR"/>
    <property type="match status" value="1"/>
</dbReference>
<feature type="domain" description="Ig-like" evidence="12">
    <location>
        <begin position="112"/>
        <end position="201"/>
    </location>
</feature>
<feature type="transmembrane region" description="Helical" evidence="9">
    <location>
        <begin position="324"/>
        <end position="347"/>
    </location>
</feature>
<dbReference type="Gene3D" id="2.60.40.10">
    <property type="entry name" value="Immunoglobulins"/>
    <property type="match status" value="3"/>
</dbReference>
<keyword evidence="2 10" id="KW-0732">Signal</keyword>
<evidence type="ECO:0000313" key="13">
    <source>
        <dbReference type="Ensembl" id="ENSORLP00020033122.1"/>
    </source>
</evidence>
<keyword evidence="9" id="KW-0472">Membrane</keyword>
<dbReference type="Proteomes" id="UP000265180">
    <property type="component" value="Chromosome 21"/>
</dbReference>
<dbReference type="SMART" id="SM00408">
    <property type="entry name" value="IGc2"/>
    <property type="match status" value="2"/>
</dbReference>
<dbReference type="Pfam" id="PF01582">
    <property type="entry name" value="TIR"/>
    <property type="match status" value="1"/>
</dbReference>
<accession>A0A3P9MJF3</accession>
<keyword evidence="6" id="KW-1015">Disulfide bond</keyword>
<keyword evidence="5" id="KW-0520">NAD</keyword>
<evidence type="ECO:0000256" key="2">
    <source>
        <dbReference type="ARBA" id="ARBA00022729"/>
    </source>
</evidence>
<evidence type="ECO:0000259" key="12">
    <source>
        <dbReference type="PROSITE" id="PS50835"/>
    </source>
</evidence>
<keyword evidence="7" id="KW-0325">Glycoprotein</keyword>
<dbReference type="PRINTS" id="PR01537">
    <property type="entry name" value="INTRLKN1R1F"/>
</dbReference>
<dbReference type="PRINTS" id="PR01536">
    <property type="entry name" value="INTRLKN1R12F"/>
</dbReference>